<gene>
    <name evidence="7" type="ORF">ACFPFM_41045</name>
</gene>
<dbReference type="EMBL" id="JBHSJB010000052">
    <property type="protein sequence ID" value="MFC5060137.1"/>
    <property type="molecule type" value="Genomic_DNA"/>
</dbReference>
<evidence type="ECO:0000256" key="1">
    <source>
        <dbReference type="ARBA" id="ARBA00004141"/>
    </source>
</evidence>
<feature type="transmembrane region" description="Helical" evidence="5">
    <location>
        <begin position="253"/>
        <end position="271"/>
    </location>
</feature>
<dbReference type="InterPro" id="IPR051533">
    <property type="entry name" value="WaaL-like"/>
</dbReference>
<dbReference type="Pfam" id="PF04932">
    <property type="entry name" value="Wzy_C"/>
    <property type="match status" value="1"/>
</dbReference>
<keyword evidence="4 5" id="KW-0472">Membrane</keyword>
<keyword evidence="7" id="KW-0436">Ligase</keyword>
<evidence type="ECO:0000256" key="5">
    <source>
        <dbReference type="SAM" id="Phobius"/>
    </source>
</evidence>
<evidence type="ECO:0000313" key="8">
    <source>
        <dbReference type="Proteomes" id="UP001595833"/>
    </source>
</evidence>
<dbReference type="GO" id="GO:0016874">
    <property type="term" value="F:ligase activity"/>
    <property type="evidence" value="ECO:0007669"/>
    <property type="project" value="UniProtKB-KW"/>
</dbReference>
<feature type="transmembrane region" description="Helical" evidence="5">
    <location>
        <begin position="12"/>
        <end position="31"/>
    </location>
</feature>
<dbReference type="PANTHER" id="PTHR37422:SF13">
    <property type="entry name" value="LIPOPOLYSACCHARIDE BIOSYNTHESIS PROTEIN PA4999-RELATED"/>
    <property type="match status" value="1"/>
</dbReference>
<dbReference type="PANTHER" id="PTHR37422">
    <property type="entry name" value="TEICHURONIC ACID BIOSYNTHESIS PROTEIN TUAE"/>
    <property type="match status" value="1"/>
</dbReference>
<dbReference type="RefSeq" id="WP_344040183.1">
    <property type="nucleotide sequence ID" value="NZ_BAAAKE010000021.1"/>
</dbReference>
<keyword evidence="8" id="KW-1185">Reference proteome</keyword>
<evidence type="ECO:0000256" key="4">
    <source>
        <dbReference type="ARBA" id="ARBA00023136"/>
    </source>
</evidence>
<feature type="domain" description="O-antigen ligase-related" evidence="6">
    <location>
        <begin position="257"/>
        <end position="372"/>
    </location>
</feature>
<organism evidence="7 8">
    <name type="scientific">Saccharothrix xinjiangensis</name>
    <dbReference type="NCBI Taxonomy" id="204798"/>
    <lineage>
        <taxon>Bacteria</taxon>
        <taxon>Bacillati</taxon>
        <taxon>Actinomycetota</taxon>
        <taxon>Actinomycetes</taxon>
        <taxon>Pseudonocardiales</taxon>
        <taxon>Pseudonocardiaceae</taxon>
        <taxon>Saccharothrix</taxon>
    </lineage>
</organism>
<feature type="transmembrane region" description="Helical" evidence="5">
    <location>
        <begin position="277"/>
        <end position="294"/>
    </location>
</feature>
<dbReference type="Proteomes" id="UP001595833">
    <property type="component" value="Unassembled WGS sequence"/>
</dbReference>
<evidence type="ECO:0000256" key="2">
    <source>
        <dbReference type="ARBA" id="ARBA00022692"/>
    </source>
</evidence>
<reference evidence="8" key="1">
    <citation type="journal article" date="2019" name="Int. J. Syst. Evol. Microbiol.">
        <title>The Global Catalogue of Microorganisms (GCM) 10K type strain sequencing project: providing services to taxonomists for standard genome sequencing and annotation.</title>
        <authorList>
            <consortium name="The Broad Institute Genomics Platform"/>
            <consortium name="The Broad Institute Genome Sequencing Center for Infectious Disease"/>
            <person name="Wu L."/>
            <person name="Ma J."/>
        </authorList>
    </citation>
    <scope>NUCLEOTIDE SEQUENCE [LARGE SCALE GENOMIC DNA]</scope>
    <source>
        <strain evidence="8">KCTC 12848</strain>
    </source>
</reference>
<feature type="transmembrane region" description="Helical" evidence="5">
    <location>
        <begin position="37"/>
        <end position="55"/>
    </location>
</feature>
<evidence type="ECO:0000256" key="3">
    <source>
        <dbReference type="ARBA" id="ARBA00022989"/>
    </source>
</evidence>
<accession>A0ABV9YEJ1</accession>
<feature type="transmembrane region" description="Helical" evidence="5">
    <location>
        <begin position="222"/>
        <end position="241"/>
    </location>
</feature>
<protein>
    <submittedName>
        <fullName evidence="7">O-antigen ligase family protein</fullName>
    </submittedName>
</protein>
<keyword evidence="3 5" id="KW-1133">Transmembrane helix</keyword>
<comment type="subcellular location">
    <subcellularLocation>
        <location evidence="1">Membrane</location>
        <topology evidence="1">Multi-pass membrane protein</topology>
    </subcellularLocation>
</comment>
<evidence type="ECO:0000313" key="7">
    <source>
        <dbReference type="EMBL" id="MFC5060137.1"/>
    </source>
</evidence>
<evidence type="ECO:0000259" key="6">
    <source>
        <dbReference type="Pfam" id="PF04932"/>
    </source>
</evidence>
<feature type="transmembrane region" description="Helical" evidence="5">
    <location>
        <begin position="391"/>
        <end position="406"/>
    </location>
</feature>
<keyword evidence="2 5" id="KW-0812">Transmembrane</keyword>
<name>A0ABV9YEJ1_9PSEU</name>
<feature type="transmembrane region" description="Helical" evidence="5">
    <location>
        <begin position="64"/>
        <end position="81"/>
    </location>
</feature>
<feature type="transmembrane region" description="Helical" evidence="5">
    <location>
        <begin position="188"/>
        <end position="216"/>
    </location>
</feature>
<sequence length="438" mass="43275">MPVQHERVPAATAAPNPVLALPAAVAVAVVAQGGYHLPGRVLSGVLAGLALLLVLRTRPSAGPLSWACGALAAWALLRAGLDGQPPDALPTVAALGTVAAAAVVGRQANPAQRDLVASALVGLGATAALVGWAAVAFRVPSWSMVSEGLVRASTTVTYPNSAAALFAALALLALGLRTGKPGSPGLAAAAYALLVGLGATLSRAGLVAGLVVLGAVAGPRAVARHAAPAALGALVALGALAPSIPAAGPADPPLACLGLAAGLAVALGLSREGVRRVGVPVGFALVGAVAWAFRDRLAAVSGTRLTVDSPDREGALRSAFEQVAARPWTGAGPGRGWFTFTGPAGGTRAMRYAHNEYVQVLVELGLVGLVLLALVLAAAAAAVVVWRGRPGALWAGAAAGLVALLAHSGFDFLWHLPVTLLTAGLLIGLASAQTEESP</sequence>
<feature type="transmembrane region" description="Helical" evidence="5">
    <location>
        <begin position="157"/>
        <end position="176"/>
    </location>
</feature>
<proteinExistence type="predicted"/>
<feature type="transmembrane region" description="Helical" evidence="5">
    <location>
        <begin position="116"/>
        <end position="137"/>
    </location>
</feature>
<comment type="caution">
    <text evidence="7">The sequence shown here is derived from an EMBL/GenBank/DDBJ whole genome shotgun (WGS) entry which is preliminary data.</text>
</comment>
<feature type="transmembrane region" description="Helical" evidence="5">
    <location>
        <begin position="360"/>
        <end position="385"/>
    </location>
</feature>
<dbReference type="InterPro" id="IPR007016">
    <property type="entry name" value="O-antigen_ligase-rel_domated"/>
</dbReference>